<feature type="domain" description="Nephrocystin 3-like N-terminal" evidence="2">
    <location>
        <begin position="82"/>
        <end position="234"/>
    </location>
</feature>
<keyword evidence="4" id="KW-1185">Reference proteome</keyword>
<keyword evidence="1" id="KW-0677">Repeat</keyword>
<name>A0A9P5NM92_GYMJU</name>
<dbReference type="OrthoDB" id="4760524at2759"/>
<dbReference type="AlphaFoldDB" id="A0A9P5NM92"/>
<protein>
    <recommendedName>
        <fullName evidence="2">Nephrocystin 3-like N-terminal domain-containing protein</fullName>
    </recommendedName>
</protein>
<comment type="caution">
    <text evidence="3">The sequence shown here is derived from an EMBL/GenBank/DDBJ whole genome shotgun (WGS) entry which is preliminary data.</text>
</comment>
<dbReference type="Proteomes" id="UP000724874">
    <property type="component" value="Unassembled WGS sequence"/>
</dbReference>
<proteinExistence type="predicted"/>
<dbReference type="Gene3D" id="3.40.50.300">
    <property type="entry name" value="P-loop containing nucleotide triphosphate hydrolases"/>
    <property type="match status" value="1"/>
</dbReference>
<evidence type="ECO:0000256" key="1">
    <source>
        <dbReference type="ARBA" id="ARBA00022737"/>
    </source>
</evidence>
<accession>A0A9P5NM92</accession>
<evidence type="ECO:0000313" key="4">
    <source>
        <dbReference type="Proteomes" id="UP000724874"/>
    </source>
</evidence>
<dbReference type="PANTHER" id="PTHR10039">
    <property type="entry name" value="AMELOGENIN"/>
    <property type="match status" value="1"/>
</dbReference>
<evidence type="ECO:0000313" key="3">
    <source>
        <dbReference type="EMBL" id="KAF8898039.1"/>
    </source>
</evidence>
<dbReference type="InterPro" id="IPR056884">
    <property type="entry name" value="NPHP3-like_N"/>
</dbReference>
<evidence type="ECO:0000259" key="2">
    <source>
        <dbReference type="Pfam" id="PF24883"/>
    </source>
</evidence>
<dbReference type="SUPFAM" id="SSF52540">
    <property type="entry name" value="P-loop containing nucleoside triphosphate hydrolases"/>
    <property type="match status" value="1"/>
</dbReference>
<organism evidence="3 4">
    <name type="scientific">Gymnopilus junonius</name>
    <name type="common">Spectacular rustgill mushroom</name>
    <name type="synonym">Gymnopilus spectabilis subsp. junonius</name>
    <dbReference type="NCBI Taxonomy" id="109634"/>
    <lineage>
        <taxon>Eukaryota</taxon>
        <taxon>Fungi</taxon>
        <taxon>Dikarya</taxon>
        <taxon>Basidiomycota</taxon>
        <taxon>Agaricomycotina</taxon>
        <taxon>Agaricomycetes</taxon>
        <taxon>Agaricomycetidae</taxon>
        <taxon>Agaricales</taxon>
        <taxon>Agaricineae</taxon>
        <taxon>Hymenogastraceae</taxon>
        <taxon>Gymnopilus</taxon>
    </lineage>
</organism>
<dbReference type="Pfam" id="PF24883">
    <property type="entry name" value="NPHP3_N"/>
    <property type="match status" value="1"/>
</dbReference>
<dbReference type="PANTHER" id="PTHR10039:SF17">
    <property type="entry name" value="FUNGAL STAND N-TERMINAL GOODBYE DOMAIN-CONTAINING PROTEIN-RELATED"/>
    <property type="match status" value="1"/>
</dbReference>
<reference evidence="3" key="1">
    <citation type="submission" date="2020-11" db="EMBL/GenBank/DDBJ databases">
        <authorList>
            <consortium name="DOE Joint Genome Institute"/>
            <person name="Ahrendt S."/>
            <person name="Riley R."/>
            <person name="Andreopoulos W."/>
            <person name="LaButti K."/>
            <person name="Pangilinan J."/>
            <person name="Ruiz-duenas F.J."/>
            <person name="Barrasa J.M."/>
            <person name="Sanchez-Garcia M."/>
            <person name="Camarero S."/>
            <person name="Miyauchi S."/>
            <person name="Serrano A."/>
            <person name="Linde D."/>
            <person name="Babiker R."/>
            <person name="Drula E."/>
            <person name="Ayuso-Fernandez I."/>
            <person name="Pacheco R."/>
            <person name="Padilla G."/>
            <person name="Ferreira P."/>
            <person name="Barriuso J."/>
            <person name="Kellner H."/>
            <person name="Castanera R."/>
            <person name="Alfaro M."/>
            <person name="Ramirez L."/>
            <person name="Pisabarro A.G."/>
            <person name="Kuo A."/>
            <person name="Tritt A."/>
            <person name="Lipzen A."/>
            <person name="He G."/>
            <person name="Yan M."/>
            <person name="Ng V."/>
            <person name="Cullen D."/>
            <person name="Martin F."/>
            <person name="Rosso M.-N."/>
            <person name="Henrissat B."/>
            <person name="Hibbett D."/>
            <person name="Martinez A.T."/>
            <person name="Grigoriev I.V."/>
        </authorList>
    </citation>
    <scope>NUCLEOTIDE SEQUENCE</scope>
    <source>
        <strain evidence="3">AH 44721</strain>
    </source>
</reference>
<sequence>MSTPGYSTDSSDSYNSEITKSIVGGRGNVNFMFNFGEMGALENTQVLAALQQRIVSGAFHNSDERYDPPKCHPHTREAVLKKIMNWVKNAQKPSRFMWLYGPAGSGKSAIAQTIAEMTVTGRNEKTYLVTTLVYQMILVIPEIRDSVIKALQHNPMVFSTSLKAQIQALIIKPLNDVLMRISNDQDRQAFMSRPHFIIIDGLDECNDEEAQAYIIESLLYAVQQLSVPLFFLTTTLVLDDTYHPLDDIKVLLVSKFDNIKRKHPARRRFPNPWPTEEAILELVNKSSGQFIYATTVIKYIESRRHLPPDRLHIILGLSDPGNDTPFAELDVLYNHILSSVYDIEEVTKLFMVLLFSDLPKSPLKIEEFIFCRPGEIDIILSDLHSLIVVPPAEDIRTELRISHASLGDFLRDRTRSAKFFIDGGVAHAEILRFTLKHFTHRDRTDRITANYWTSQSSSYFATAAHTKELMDDLYDFELVSFFDFMTRETTASPEAQLPMRWGNKVPVDDRWPNVAKYFFWLQKLGHPDPSKDFHGKYQHAFSTWLYTQLTRFYSFSSSHFPSTRLLLTLVTLPNFYSISCSTDVRPIHEFVDAVRPWPDINTQRWRDPVHIFDVYTSSGEAGAWYYAALGEFLTDKERAKEYFVDKNLYAELALVVFEFYVNVSLTKQTCHCLCSRQYSRDRQRQEELLKFLREHPLRSSDPEDQLYIKKDEVADQIDAFLSA</sequence>
<dbReference type="InterPro" id="IPR027417">
    <property type="entry name" value="P-loop_NTPase"/>
</dbReference>
<gene>
    <name evidence="3" type="ORF">CPB84DRAFT_1847946</name>
</gene>
<dbReference type="EMBL" id="JADNYJ010000056">
    <property type="protein sequence ID" value="KAF8898039.1"/>
    <property type="molecule type" value="Genomic_DNA"/>
</dbReference>